<evidence type="ECO:0000313" key="2">
    <source>
        <dbReference type="Proteomes" id="UP000226031"/>
    </source>
</evidence>
<reference evidence="1 2" key="1">
    <citation type="submission" date="2017-10" db="EMBL/GenBank/DDBJ databases">
        <title>Comparative genomics in systemic dimorphic fungi from Ajellomycetaceae.</title>
        <authorList>
            <person name="Munoz J.F."/>
            <person name="Mcewen J.G."/>
            <person name="Clay O.K."/>
            <person name="Cuomo C.A."/>
        </authorList>
    </citation>
    <scope>NUCLEOTIDE SEQUENCE [LARGE SCALE GENOMIC DNA]</scope>
    <source>
        <strain evidence="1 2">UAMH4076</strain>
    </source>
</reference>
<sequence>MPPVNGSHQITLWQLSLHQAADGDAESVLHSVSNSIVWMAVYTYIQHPLRLQRLDEDLLCQGVSATCYQALWPLDASFAGPKSSHNAMTPFSRVTFSRGQGLSKLEAWEQGWIVAQ</sequence>
<accession>A0A2B7Z9I4</accession>
<dbReference type="VEuPathDB" id="FungiDB:EMCG_00713"/>
<protein>
    <submittedName>
        <fullName evidence="1">Uncharacterized protein</fullName>
    </submittedName>
</protein>
<keyword evidence="2" id="KW-1185">Reference proteome</keyword>
<dbReference type="Proteomes" id="UP000226031">
    <property type="component" value="Unassembled WGS sequence"/>
</dbReference>
<comment type="caution">
    <text evidence="1">The sequence shown here is derived from an EMBL/GenBank/DDBJ whole genome shotgun (WGS) entry which is preliminary data.</text>
</comment>
<proteinExistence type="predicted"/>
<dbReference type="EMBL" id="PDND01000207">
    <property type="protein sequence ID" value="PGH29863.1"/>
    <property type="molecule type" value="Genomic_DNA"/>
</dbReference>
<gene>
    <name evidence="1" type="ORF">GX50_07382</name>
</gene>
<name>A0A2B7Z9I4_9EURO</name>
<dbReference type="AlphaFoldDB" id="A0A2B7Z9I4"/>
<organism evidence="1 2">
    <name type="scientific">[Emmonsia] crescens</name>
    <dbReference type="NCBI Taxonomy" id="73230"/>
    <lineage>
        <taxon>Eukaryota</taxon>
        <taxon>Fungi</taxon>
        <taxon>Dikarya</taxon>
        <taxon>Ascomycota</taxon>
        <taxon>Pezizomycotina</taxon>
        <taxon>Eurotiomycetes</taxon>
        <taxon>Eurotiomycetidae</taxon>
        <taxon>Onygenales</taxon>
        <taxon>Ajellomycetaceae</taxon>
        <taxon>Emergomyces</taxon>
    </lineage>
</organism>
<evidence type="ECO:0000313" key="1">
    <source>
        <dbReference type="EMBL" id="PGH29863.1"/>
    </source>
</evidence>